<sequence length="120" mass="12957">MDGDVSYGDSYATFTTATDVSNGVGFTSPKFEATESNSTQVPDPYGFMSEPDPNETTLFGAVSNGYGKPYDLVEDSEGLFSTDGPVLPPPTEMVEEGSALRVWRISGVHYLRVAIFCYTC</sequence>
<evidence type="ECO:0000313" key="3">
    <source>
        <dbReference type="Proteomes" id="UP001454036"/>
    </source>
</evidence>
<accession>A0AAV3RDU2</accession>
<evidence type="ECO:0000313" key="2">
    <source>
        <dbReference type="EMBL" id="GAA0174030.1"/>
    </source>
</evidence>
<gene>
    <name evidence="2" type="ORF">LIER_27504</name>
</gene>
<proteinExistence type="predicted"/>
<dbReference type="AlphaFoldDB" id="A0AAV3RDU2"/>
<reference evidence="2 3" key="1">
    <citation type="submission" date="2024-01" db="EMBL/GenBank/DDBJ databases">
        <title>The complete chloroplast genome sequence of Lithospermum erythrorhizon: insights into the phylogenetic relationship among Boraginaceae species and the maternal lineages of purple gromwells.</title>
        <authorList>
            <person name="Okada T."/>
            <person name="Watanabe K."/>
        </authorList>
    </citation>
    <scope>NUCLEOTIDE SEQUENCE [LARGE SCALE GENOMIC DNA]</scope>
</reference>
<evidence type="ECO:0000256" key="1">
    <source>
        <dbReference type="SAM" id="MobiDB-lite"/>
    </source>
</evidence>
<keyword evidence="3" id="KW-1185">Reference proteome</keyword>
<organism evidence="2 3">
    <name type="scientific">Lithospermum erythrorhizon</name>
    <name type="common">Purple gromwell</name>
    <name type="synonym">Lithospermum officinale var. erythrorhizon</name>
    <dbReference type="NCBI Taxonomy" id="34254"/>
    <lineage>
        <taxon>Eukaryota</taxon>
        <taxon>Viridiplantae</taxon>
        <taxon>Streptophyta</taxon>
        <taxon>Embryophyta</taxon>
        <taxon>Tracheophyta</taxon>
        <taxon>Spermatophyta</taxon>
        <taxon>Magnoliopsida</taxon>
        <taxon>eudicotyledons</taxon>
        <taxon>Gunneridae</taxon>
        <taxon>Pentapetalae</taxon>
        <taxon>asterids</taxon>
        <taxon>lamiids</taxon>
        <taxon>Boraginales</taxon>
        <taxon>Boraginaceae</taxon>
        <taxon>Boraginoideae</taxon>
        <taxon>Lithospermeae</taxon>
        <taxon>Lithospermum</taxon>
    </lineage>
</organism>
<comment type="caution">
    <text evidence="2">The sequence shown here is derived from an EMBL/GenBank/DDBJ whole genome shotgun (WGS) entry which is preliminary data.</text>
</comment>
<dbReference type="Proteomes" id="UP001454036">
    <property type="component" value="Unassembled WGS sequence"/>
</dbReference>
<name>A0AAV3RDU2_LITER</name>
<protein>
    <submittedName>
        <fullName evidence="2">Uncharacterized protein</fullName>
    </submittedName>
</protein>
<feature type="region of interest" description="Disordered" evidence="1">
    <location>
        <begin position="24"/>
        <end position="52"/>
    </location>
</feature>
<dbReference type="EMBL" id="BAABME010008877">
    <property type="protein sequence ID" value="GAA0174030.1"/>
    <property type="molecule type" value="Genomic_DNA"/>
</dbReference>